<dbReference type="EMBL" id="AP023213">
    <property type="protein sequence ID" value="BCG48200.1"/>
    <property type="molecule type" value="Genomic_DNA"/>
</dbReference>
<reference evidence="2 3" key="1">
    <citation type="submission" date="2020-06" db="EMBL/GenBank/DDBJ databases">
        <title>Interaction of electrochemicaly active bacteria, Geobacter bremensis R4 on different carbon anode.</title>
        <authorList>
            <person name="Meng L."/>
            <person name="Yoshida N."/>
        </authorList>
    </citation>
    <scope>NUCLEOTIDE SEQUENCE [LARGE SCALE GENOMIC DNA]</scope>
    <source>
        <strain evidence="2 3">R4</strain>
    </source>
</reference>
<sequence length="141" mass="15138">MGQQLLRNYRQIGPTAFHAFNQRVATSLADKTRIPESIWAGSPGVLQSYLAASAKHDAVYHESMLGSKLVIAEREVLQAQLVIQLDEIALLLEMAAVRNSEILVASGFDCAKERRGHARSKTVPAAPGAPTAEQEQGGSGT</sequence>
<name>A0A6S6M3I7_9BACT</name>
<evidence type="ECO:0000313" key="3">
    <source>
        <dbReference type="Proteomes" id="UP000515472"/>
    </source>
</evidence>
<accession>A0A6S6M3I7</accession>
<evidence type="ECO:0000313" key="2">
    <source>
        <dbReference type="EMBL" id="BCG48200.1"/>
    </source>
</evidence>
<dbReference type="AlphaFoldDB" id="A0A6S6M3I7"/>
<protein>
    <submittedName>
        <fullName evidence="2">Uncharacterized protein</fullName>
    </submittedName>
</protein>
<gene>
    <name evidence="2" type="ORF">GEOBRER4_n3080</name>
</gene>
<feature type="region of interest" description="Disordered" evidence="1">
    <location>
        <begin position="115"/>
        <end position="141"/>
    </location>
</feature>
<proteinExistence type="predicted"/>
<organism evidence="2 3">
    <name type="scientific">Citrifermentans bremense</name>
    <dbReference type="NCBI Taxonomy" id="60035"/>
    <lineage>
        <taxon>Bacteria</taxon>
        <taxon>Pseudomonadati</taxon>
        <taxon>Thermodesulfobacteriota</taxon>
        <taxon>Desulfuromonadia</taxon>
        <taxon>Geobacterales</taxon>
        <taxon>Geobacteraceae</taxon>
        <taxon>Citrifermentans</taxon>
    </lineage>
</organism>
<dbReference type="Proteomes" id="UP000515472">
    <property type="component" value="Chromosome"/>
</dbReference>
<dbReference type="KEGG" id="gbn:GEOBRER4_29500"/>
<keyword evidence="3" id="KW-1185">Reference proteome</keyword>
<evidence type="ECO:0000256" key="1">
    <source>
        <dbReference type="SAM" id="MobiDB-lite"/>
    </source>
</evidence>